<protein>
    <submittedName>
        <fullName evidence="2">Glycosyltransferase family 1 protein</fullName>
    </submittedName>
</protein>
<evidence type="ECO:0000313" key="3">
    <source>
        <dbReference type="Proteomes" id="UP000309170"/>
    </source>
</evidence>
<comment type="caution">
    <text evidence="2">The sequence shown here is derived from an EMBL/GenBank/DDBJ whole genome shotgun (WGS) entry which is preliminary data.</text>
</comment>
<dbReference type="AlphaFoldDB" id="A0A9X8ZCY8"/>
<dbReference type="InterPro" id="IPR050194">
    <property type="entry name" value="Glycosyltransferase_grp1"/>
</dbReference>
<dbReference type="PANTHER" id="PTHR45947">
    <property type="entry name" value="SULFOQUINOVOSYL TRANSFERASE SQD2"/>
    <property type="match status" value="1"/>
</dbReference>
<dbReference type="RefSeq" id="WP_137024605.1">
    <property type="nucleotide sequence ID" value="NZ_SZNT01000566.1"/>
</dbReference>
<dbReference type="Pfam" id="PF00534">
    <property type="entry name" value="Glycos_transf_1"/>
    <property type="match status" value="1"/>
</dbReference>
<evidence type="ECO:0000313" key="2">
    <source>
        <dbReference type="EMBL" id="TKH05906.1"/>
    </source>
</evidence>
<gene>
    <name evidence="2" type="ORF">FC678_23875</name>
</gene>
<name>A0A9X8ZCY8_9BACI</name>
<dbReference type="GO" id="GO:0016757">
    <property type="term" value="F:glycosyltransferase activity"/>
    <property type="evidence" value="ECO:0007669"/>
    <property type="project" value="InterPro"/>
</dbReference>
<dbReference type="SUPFAM" id="SSF53756">
    <property type="entry name" value="UDP-Glycosyltransferase/glycogen phosphorylase"/>
    <property type="match status" value="1"/>
</dbReference>
<feature type="non-terminal residue" evidence="2">
    <location>
        <position position="1"/>
    </location>
</feature>
<dbReference type="Proteomes" id="UP000309170">
    <property type="component" value="Unassembled WGS sequence"/>
</dbReference>
<dbReference type="PANTHER" id="PTHR45947:SF3">
    <property type="entry name" value="SULFOQUINOVOSYL TRANSFERASE SQD2"/>
    <property type="match status" value="1"/>
</dbReference>
<dbReference type="EMBL" id="SZNT01000566">
    <property type="protein sequence ID" value="TKH05906.1"/>
    <property type="molecule type" value="Genomic_DNA"/>
</dbReference>
<dbReference type="InterPro" id="IPR001296">
    <property type="entry name" value="Glyco_trans_1"/>
</dbReference>
<sequence length="283" mass="32159">NVVHCHSPITGHFVLHRAMKSGIPIRILHSRTTQFNSDSSFIPIRNYLKKLSTIYATDYFACSKEAGTWLFGEKAILDKKVKIIDNGIEAENFIFNNNTRMKLREKLKLNNNFVIGNVGRFSTVKNHSFMIDIFNEICKLNKNSILMLLGDGPTEENIKAKVNELNLGDKVLFLGRQTEVEKYLQAMDVFLFPSQFEGFGTVAIEAQTAGLRCVVSDGVPFSVDVTDLIEHLPLSIGPEKWADNILQYSKGYKRNNMYEEIVRAGFDVKSSIKFLEKFYLSDL</sequence>
<organism evidence="2 3">
    <name type="scientific">Peribacillus simplex</name>
    <dbReference type="NCBI Taxonomy" id="1478"/>
    <lineage>
        <taxon>Bacteria</taxon>
        <taxon>Bacillati</taxon>
        <taxon>Bacillota</taxon>
        <taxon>Bacilli</taxon>
        <taxon>Bacillales</taxon>
        <taxon>Bacillaceae</taxon>
        <taxon>Peribacillus</taxon>
    </lineage>
</organism>
<accession>A0A9X8ZCY8</accession>
<feature type="domain" description="Glycosyl transferase family 1" evidence="1">
    <location>
        <begin position="102"/>
        <end position="225"/>
    </location>
</feature>
<feature type="non-terminal residue" evidence="2">
    <location>
        <position position="283"/>
    </location>
</feature>
<dbReference type="Gene3D" id="3.40.50.2000">
    <property type="entry name" value="Glycogen Phosphorylase B"/>
    <property type="match status" value="2"/>
</dbReference>
<evidence type="ECO:0000259" key="1">
    <source>
        <dbReference type="Pfam" id="PF00534"/>
    </source>
</evidence>
<reference evidence="2 3" key="1">
    <citation type="journal article" date="2019" name="Environ. Microbiol.">
        <title>An active ?-lactamase is a part of an orchestrated cell wall stress resistance network of Bacillus subtilis and related rhizosphere species.</title>
        <authorList>
            <person name="Bucher T."/>
            <person name="Keren-Paz A."/>
            <person name="Hausser J."/>
            <person name="Olender T."/>
            <person name="Cytryn E."/>
            <person name="Kolodkin-Gal I."/>
        </authorList>
    </citation>
    <scope>NUCLEOTIDE SEQUENCE [LARGE SCALE GENOMIC DNA]</scope>
    <source>
        <strain evidence="2 3">I4</strain>
    </source>
</reference>
<proteinExistence type="predicted"/>